<dbReference type="GO" id="GO:0016491">
    <property type="term" value="F:oxidoreductase activity"/>
    <property type="evidence" value="ECO:0007669"/>
    <property type="project" value="UniProtKB-KW"/>
</dbReference>
<evidence type="ECO:0008006" key="4">
    <source>
        <dbReference type="Google" id="ProtNLM"/>
    </source>
</evidence>
<organism evidence="3">
    <name type="scientific">marine sediment metagenome</name>
    <dbReference type="NCBI Taxonomy" id="412755"/>
    <lineage>
        <taxon>unclassified sequences</taxon>
        <taxon>metagenomes</taxon>
        <taxon>ecological metagenomes</taxon>
    </lineage>
</organism>
<dbReference type="InterPro" id="IPR043143">
    <property type="entry name" value="Mal/L-sulf/L-lact_DH-like_NADP"/>
</dbReference>
<comment type="similarity">
    <text evidence="1">Belongs to the LDH2/MDH2 oxidoreductase family.</text>
</comment>
<dbReference type="Gene3D" id="3.30.1370.60">
    <property type="entry name" value="Hypothetical oxidoreductase yiak, domain 2"/>
    <property type="match status" value="1"/>
</dbReference>
<evidence type="ECO:0000313" key="3">
    <source>
        <dbReference type="EMBL" id="GAH70661.1"/>
    </source>
</evidence>
<protein>
    <recommendedName>
        <fullName evidence="4">Malate/L-lactate dehydrogenase</fullName>
    </recommendedName>
</protein>
<gene>
    <name evidence="3" type="ORF">S03H2_54928</name>
</gene>
<accession>X1HKK4</accession>
<dbReference type="PANTHER" id="PTHR11091:SF0">
    <property type="entry name" value="MALATE DEHYDROGENASE"/>
    <property type="match status" value="1"/>
</dbReference>
<sequence length="213" mass="21821">MDGDQGLGFVIGHHAMMEAIHRAEKTGAGFIAVRNSTHFGAAACYATMALERDMIGMAMTNTVAGVVAPGSTKPAVGTNPLAVAVPAGKKPPFVLDMATSVVAGGKLEIARREGASIPEGWAIDKEGKPVTDPTKAVRGEGGLLPLGGTPTLGSYKGFGLGVLVDILSGVLSGSSASILQESTPETRGNAGDHFFGALRIDSFLPVENFKKSM</sequence>
<proteinExistence type="inferred from homology"/>
<dbReference type="AlphaFoldDB" id="X1HKK4"/>
<keyword evidence="2" id="KW-0560">Oxidoreductase</keyword>
<dbReference type="SUPFAM" id="SSF89733">
    <property type="entry name" value="L-sulfolactate dehydrogenase-like"/>
    <property type="match status" value="1"/>
</dbReference>
<dbReference type="InterPro" id="IPR003767">
    <property type="entry name" value="Malate/L-lactate_DH-like"/>
</dbReference>
<evidence type="ECO:0000256" key="1">
    <source>
        <dbReference type="ARBA" id="ARBA00006056"/>
    </source>
</evidence>
<dbReference type="Pfam" id="PF02615">
    <property type="entry name" value="Ldh_2"/>
    <property type="match status" value="1"/>
</dbReference>
<feature type="non-terminal residue" evidence="3">
    <location>
        <position position="213"/>
    </location>
</feature>
<dbReference type="InterPro" id="IPR036111">
    <property type="entry name" value="Mal/L-sulfo/L-lacto_DH-like_sf"/>
</dbReference>
<dbReference type="PANTHER" id="PTHR11091">
    <property type="entry name" value="OXIDOREDUCTASE-RELATED"/>
    <property type="match status" value="1"/>
</dbReference>
<reference evidence="3" key="1">
    <citation type="journal article" date="2014" name="Front. Microbiol.">
        <title>High frequency of phylogenetically diverse reductive dehalogenase-homologous genes in deep subseafloor sedimentary metagenomes.</title>
        <authorList>
            <person name="Kawai M."/>
            <person name="Futagami T."/>
            <person name="Toyoda A."/>
            <person name="Takaki Y."/>
            <person name="Nishi S."/>
            <person name="Hori S."/>
            <person name="Arai W."/>
            <person name="Tsubouchi T."/>
            <person name="Morono Y."/>
            <person name="Uchiyama I."/>
            <person name="Ito T."/>
            <person name="Fujiyama A."/>
            <person name="Inagaki F."/>
            <person name="Takami H."/>
        </authorList>
    </citation>
    <scope>NUCLEOTIDE SEQUENCE</scope>
    <source>
        <strain evidence="3">Expedition CK06-06</strain>
    </source>
</reference>
<comment type="caution">
    <text evidence="3">The sequence shown here is derived from an EMBL/GenBank/DDBJ whole genome shotgun (WGS) entry which is preliminary data.</text>
</comment>
<name>X1HKK4_9ZZZZ</name>
<evidence type="ECO:0000256" key="2">
    <source>
        <dbReference type="ARBA" id="ARBA00023002"/>
    </source>
</evidence>
<dbReference type="EMBL" id="BARU01035055">
    <property type="protein sequence ID" value="GAH70661.1"/>
    <property type="molecule type" value="Genomic_DNA"/>
</dbReference>